<name>A0ABY9CJQ5_VITVI</name>
<dbReference type="Proteomes" id="UP001227230">
    <property type="component" value="Chromosome 9"/>
</dbReference>
<comment type="similarity">
    <text evidence="3 10">Belongs to the myo-inositol oxygenase family.</text>
</comment>
<evidence type="ECO:0000313" key="13">
    <source>
        <dbReference type="Proteomes" id="UP001227230"/>
    </source>
</evidence>
<dbReference type="EMBL" id="CP126656">
    <property type="protein sequence ID" value="WJZ94445.1"/>
    <property type="molecule type" value="Genomic_DNA"/>
</dbReference>
<protein>
    <recommendedName>
        <fullName evidence="4 10">Inositol oxygenase</fullName>
        <ecNumber evidence="4 10">1.13.99.1</ecNumber>
    </recommendedName>
    <alternativeName>
        <fullName evidence="10">Myo-inositol oxygenase</fullName>
    </alternativeName>
</protein>
<evidence type="ECO:0000313" key="12">
    <source>
        <dbReference type="EMBL" id="WJZ94445.1"/>
    </source>
</evidence>
<keyword evidence="13" id="KW-1185">Reference proteome</keyword>
<sequence length="177" mass="19604">MAATNSPRSILLTIFIFAMVLSPMVSSCDAARFTQRELLQEDEGPICPACVCCSPAPPGGCCPCWDTFPGGCAFDESIVHHKYLKENPDDHNPAYNTKYGVYSEGCGLENVMMSWGHDDYMYLVAKEKKTTLPAAGLSVIKYHSLLCKYDLYSKSKVRIDVEKLNVFPTRMASSILI</sequence>
<reference evidence="12 13" key="1">
    <citation type="journal article" date="2023" name="Hortic Res">
        <title>The complete reference genome for grapevine (Vitis vinifera L.) genetics and breeding.</title>
        <authorList>
            <person name="Shi X."/>
            <person name="Cao S."/>
            <person name="Wang X."/>
            <person name="Huang S."/>
            <person name="Wang Y."/>
            <person name="Liu Z."/>
            <person name="Liu W."/>
            <person name="Leng X."/>
            <person name="Peng Y."/>
            <person name="Wang N."/>
            <person name="Wang Y."/>
            <person name="Ma Z."/>
            <person name="Xu X."/>
            <person name="Zhang F."/>
            <person name="Xue H."/>
            <person name="Zhong H."/>
            <person name="Wang Y."/>
            <person name="Zhang K."/>
            <person name="Velt A."/>
            <person name="Avia K."/>
            <person name="Holtgrawe D."/>
            <person name="Grimplet J."/>
            <person name="Matus J.T."/>
            <person name="Ware D."/>
            <person name="Wu X."/>
            <person name="Wang H."/>
            <person name="Liu C."/>
            <person name="Fang Y."/>
            <person name="Rustenholz C."/>
            <person name="Cheng Z."/>
            <person name="Xiao H."/>
            <person name="Zhou Y."/>
        </authorList>
    </citation>
    <scope>NUCLEOTIDE SEQUENCE [LARGE SCALE GENOMIC DNA]</scope>
    <source>
        <strain evidence="13">cv. Pinot noir / PN40024</strain>
        <tissue evidence="12">Leaf</tissue>
    </source>
</reference>
<dbReference type="EC" id="1.13.99.1" evidence="4 10"/>
<evidence type="ECO:0000256" key="3">
    <source>
        <dbReference type="ARBA" id="ARBA00005286"/>
    </source>
</evidence>
<comment type="subcellular location">
    <subcellularLocation>
        <location evidence="1 10">Cytoplasm</location>
    </subcellularLocation>
</comment>
<evidence type="ECO:0000256" key="4">
    <source>
        <dbReference type="ARBA" id="ARBA00011919"/>
    </source>
</evidence>
<comment type="cofactor">
    <cofactor evidence="10">
        <name>Fe cation</name>
        <dbReference type="ChEBI" id="CHEBI:24875"/>
    </cofactor>
    <text evidence="10">Binds 2 iron ions per subunit.</text>
</comment>
<keyword evidence="6" id="KW-0060">Ascorbate biosynthesis</keyword>
<comment type="pathway">
    <text evidence="2 10">Polyol metabolism; myo-inositol degradation into D-glucuronate; D-glucuronate from myo-inositol: step 1/1.</text>
</comment>
<proteinExistence type="inferred from homology"/>
<keyword evidence="5 10" id="KW-0963">Cytoplasm</keyword>
<feature type="signal peptide" evidence="11">
    <location>
        <begin position="1"/>
        <end position="30"/>
    </location>
</feature>
<evidence type="ECO:0000256" key="11">
    <source>
        <dbReference type="SAM" id="SignalP"/>
    </source>
</evidence>
<keyword evidence="8 10" id="KW-0560">Oxidoreductase</keyword>
<dbReference type="SUPFAM" id="SSF109604">
    <property type="entry name" value="HD-domain/PDEase-like"/>
    <property type="match status" value="1"/>
</dbReference>
<evidence type="ECO:0000256" key="1">
    <source>
        <dbReference type="ARBA" id="ARBA00004496"/>
    </source>
</evidence>
<accession>A0ABY9CJQ5</accession>
<evidence type="ECO:0000256" key="8">
    <source>
        <dbReference type="ARBA" id="ARBA00023002"/>
    </source>
</evidence>
<dbReference type="PANTHER" id="PTHR12588:SF12">
    <property type="entry name" value="INOSITOL OXYGENASE 1"/>
    <property type="match status" value="1"/>
</dbReference>
<evidence type="ECO:0000256" key="10">
    <source>
        <dbReference type="RuleBase" id="RU367039"/>
    </source>
</evidence>
<evidence type="ECO:0000256" key="9">
    <source>
        <dbReference type="ARBA" id="ARBA00023004"/>
    </source>
</evidence>
<keyword evidence="7 10" id="KW-0479">Metal-binding</keyword>
<keyword evidence="11" id="KW-0732">Signal</keyword>
<evidence type="ECO:0000256" key="7">
    <source>
        <dbReference type="ARBA" id="ARBA00022723"/>
    </source>
</evidence>
<dbReference type="InterPro" id="IPR007828">
    <property type="entry name" value="Inositol_oxygenase"/>
</dbReference>
<evidence type="ECO:0000256" key="2">
    <source>
        <dbReference type="ARBA" id="ARBA00005167"/>
    </source>
</evidence>
<comment type="catalytic activity">
    <reaction evidence="10">
        <text>myo-inositol + O2 = D-glucuronate + H2O + H(+)</text>
        <dbReference type="Rhea" id="RHEA:23696"/>
        <dbReference type="ChEBI" id="CHEBI:15377"/>
        <dbReference type="ChEBI" id="CHEBI:15378"/>
        <dbReference type="ChEBI" id="CHEBI:15379"/>
        <dbReference type="ChEBI" id="CHEBI:17268"/>
        <dbReference type="ChEBI" id="CHEBI:58720"/>
        <dbReference type="EC" id="1.13.99.1"/>
    </reaction>
</comment>
<dbReference type="Pfam" id="PF05153">
    <property type="entry name" value="MIOX"/>
    <property type="match status" value="1"/>
</dbReference>
<evidence type="ECO:0000256" key="6">
    <source>
        <dbReference type="ARBA" id="ARBA00022644"/>
    </source>
</evidence>
<dbReference type="PANTHER" id="PTHR12588">
    <property type="entry name" value="MYOINOSITOL OXYGENASE"/>
    <property type="match status" value="1"/>
</dbReference>
<evidence type="ECO:0000256" key="5">
    <source>
        <dbReference type="ARBA" id="ARBA00022490"/>
    </source>
</evidence>
<keyword evidence="9 10" id="KW-0408">Iron</keyword>
<gene>
    <name evidence="12" type="ORF">VitviT2T_013303</name>
</gene>
<organism evidence="12 13">
    <name type="scientific">Vitis vinifera</name>
    <name type="common">Grape</name>
    <dbReference type="NCBI Taxonomy" id="29760"/>
    <lineage>
        <taxon>Eukaryota</taxon>
        <taxon>Viridiplantae</taxon>
        <taxon>Streptophyta</taxon>
        <taxon>Embryophyta</taxon>
        <taxon>Tracheophyta</taxon>
        <taxon>Spermatophyta</taxon>
        <taxon>Magnoliopsida</taxon>
        <taxon>eudicotyledons</taxon>
        <taxon>Gunneridae</taxon>
        <taxon>Pentapetalae</taxon>
        <taxon>rosids</taxon>
        <taxon>Vitales</taxon>
        <taxon>Vitaceae</taxon>
        <taxon>Viteae</taxon>
        <taxon>Vitis</taxon>
    </lineage>
</organism>
<feature type="chain" id="PRO_5045701867" description="Inositol oxygenase" evidence="11">
    <location>
        <begin position="31"/>
        <end position="177"/>
    </location>
</feature>